<name>A0AAN0JAZ2_AMPQE</name>
<proteinExistence type="predicted"/>
<keyword evidence="2" id="KW-1185">Reference proteome</keyword>
<sequence length="985" mass="114066">MSSHSFTVDNKAAQKKKVNDDIEMALGIVTSLSENRPEISEISRITDKFKESSVWKEVESSLNYFKSITNPEDTNALSLVAFINEGKLRQFCYNIILLGSYIDDRQCFDVDKRIQNLQKYIKDAVLWIRDEKPVAKPCKLIQSNIYELENILSSWKDASIFLESEVIIQNKHKFMLMRQEPLLLLRTESETCRIQQSYSVCVTNLSQKLLSLSVKIGSLQPCSTINQLCNLFLDINSEITPLLEVVNGFYKWSLATNFVDYKYIAFATLIDWCSHVITLHQERSIFLNQTLSQLVFMLESMRDILPKECITVVNTFEHDKARILDGVVSVRSVLLHATNIKEFQNDFVPNCYQVYVQFLENCMKLRAPSQDSWLTTGMLNVDSNSIKVLKNLLFNLNWELRRDFLMAKKRFCSIYISDPSLSFDVVLLCRKSIENLQNVSSLPQININAWTQDTIAKANFLFNACSDLYDCLVLLTKGYASSIFSRDLSLFFESLYSKEQVNLLPIIQDLLKDVKHILEEEMVLQSQRQIQSRDHSNNMQSFDIDFFVLLNLEKFSSTDDIKVALHFIIIDDSAQGSQAEFITTERKHNCAVMTSKVTFDEKYLGRKLYYKYFIFSTGVNLEELLYIRQAVFSDCSKCCRARILPTRDELLENSYCIYDPIIYPQEVKGTLEKFVSVMFLFDTTAFKEPDRKKEVELCFRLYLGDYVTQKHLPPDEIVTMYLKLSRVYKSLKYSIKVNTGDVRNQVMVLNPSGKTFEMVLIEEIKKVLNNRNSQCILQYIVLCHFLVCLINDSHLLSGDFIDSVLSSLQVAYESENNIRKCFQFEIIQEFQHLDLMKKLLKDIFLAVKNYFESSKPDILSSVYFIKALPLYYWFVDPHPTKPFTELDVKPDVIIDLIETSKCLCPQKIWRMQDVLRDLDLIHLKGDAKLQAILFVICPPSQYSVLLSYVSLPVIFVGVSLHIASTNQFDKKALEAFEKLLPNVKR</sequence>
<evidence type="ECO:0000313" key="2">
    <source>
        <dbReference type="Proteomes" id="UP000007879"/>
    </source>
</evidence>
<dbReference type="Proteomes" id="UP000007879">
    <property type="component" value="Unassembled WGS sequence"/>
</dbReference>
<accession>A0AAN0JAZ2</accession>
<dbReference type="GeneID" id="109583308"/>
<dbReference type="AlphaFoldDB" id="A0AAN0JAZ2"/>
<dbReference type="EnsemblMetazoa" id="XM_019998595.1">
    <property type="protein sequence ID" value="XP_019854154.1"/>
    <property type="gene ID" value="LOC109583308"/>
</dbReference>
<protein>
    <submittedName>
        <fullName evidence="1">Uncharacterized protein</fullName>
    </submittedName>
</protein>
<evidence type="ECO:0000313" key="1">
    <source>
        <dbReference type="EnsemblMetazoa" id="XP_019854154.1"/>
    </source>
</evidence>
<dbReference type="KEGG" id="aqu:109583308"/>
<reference evidence="1" key="2">
    <citation type="submission" date="2024-06" db="UniProtKB">
        <authorList>
            <consortium name="EnsemblMetazoa"/>
        </authorList>
    </citation>
    <scope>IDENTIFICATION</scope>
</reference>
<reference evidence="2" key="1">
    <citation type="journal article" date="2010" name="Nature">
        <title>The Amphimedon queenslandica genome and the evolution of animal complexity.</title>
        <authorList>
            <person name="Srivastava M."/>
            <person name="Simakov O."/>
            <person name="Chapman J."/>
            <person name="Fahey B."/>
            <person name="Gauthier M.E."/>
            <person name="Mitros T."/>
            <person name="Richards G.S."/>
            <person name="Conaco C."/>
            <person name="Dacre M."/>
            <person name="Hellsten U."/>
            <person name="Larroux C."/>
            <person name="Putnam N.H."/>
            <person name="Stanke M."/>
            <person name="Adamska M."/>
            <person name="Darling A."/>
            <person name="Degnan S.M."/>
            <person name="Oakley T.H."/>
            <person name="Plachetzki D.C."/>
            <person name="Zhai Y."/>
            <person name="Adamski M."/>
            <person name="Calcino A."/>
            <person name="Cummins S.F."/>
            <person name="Goodstein D.M."/>
            <person name="Harris C."/>
            <person name="Jackson D.J."/>
            <person name="Leys S.P."/>
            <person name="Shu S."/>
            <person name="Woodcroft B.J."/>
            <person name="Vervoort M."/>
            <person name="Kosik K.S."/>
            <person name="Manning G."/>
            <person name="Degnan B.M."/>
            <person name="Rokhsar D.S."/>
        </authorList>
    </citation>
    <scope>NUCLEOTIDE SEQUENCE [LARGE SCALE GENOMIC DNA]</scope>
</reference>
<dbReference type="RefSeq" id="XP_019854154.1">
    <property type="nucleotide sequence ID" value="XM_019998595.1"/>
</dbReference>
<organism evidence="1 2">
    <name type="scientific">Amphimedon queenslandica</name>
    <name type="common">Sponge</name>
    <dbReference type="NCBI Taxonomy" id="400682"/>
    <lineage>
        <taxon>Eukaryota</taxon>
        <taxon>Metazoa</taxon>
        <taxon>Porifera</taxon>
        <taxon>Demospongiae</taxon>
        <taxon>Heteroscleromorpha</taxon>
        <taxon>Haplosclerida</taxon>
        <taxon>Niphatidae</taxon>
        <taxon>Amphimedon</taxon>
    </lineage>
</organism>